<dbReference type="Proteomes" id="UP000515561">
    <property type="component" value="Chromosome"/>
</dbReference>
<evidence type="ECO:0000313" key="2">
    <source>
        <dbReference type="Proteomes" id="UP000515561"/>
    </source>
</evidence>
<dbReference type="KEGG" id="acel:acsn021_01560"/>
<dbReference type="InterPro" id="IPR009636">
    <property type="entry name" value="SCAF"/>
</dbReference>
<accession>A0A6S6QXG5</accession>
<gene>
    <name evidence="1" type="ORF">acsn021_01560</name>
</gene>
<sequence>MKIEQFLKLGLSDEQAKKVMELCKEDKRNFIPKSRFDTLNEKKKKLEMQVMVHKTQLDEMLVANEQNKRLHEQAGQIWEHFISFNRKQEELLREFLILSAIFNKLSGVVSVEFVMDKIDRSKLTLTTQGEILGLDKQLMDIQTEYPHYF</sequence>
<keyword evidence="2" id="KW-1185">Reference proteome</keyword>
<organism evidence="1 2">
    <name type="scientific">Anaerocolumna cellulosilytica</name>
    <dbReference type="NCBI Taxonomy" id="433286"/>
    <lineage>
        <taxon>Bacteria</taxon>
        <taxon>Bacillati</taxon>
        <taxon>Bacillota</taxon>
        <taxon>Clostridia</taxon>
        <taxon>Lachnospirales</taxon>
        <taxon>Lachnospiraceae</taxon>
        <taxon>Anaerocolumna</taxon>
    </lineage>
</organism>
<proteinExistence type="predicted"/>
<dbReference type="Pfam" id="PF06810">
    <property type="entry name" value="Phage_scaffold"/>
    <property type="match status" value="1"/>
</dbReference>
<reference evidence="1 2" key="1">
    <citation type="journal article" date="2016" name="Int. J. Syst. Evol. Microbiol.">
        <title>Descriptions of Anaerotaenia torta gen. nov., sp. nov. and Anaerocolumna cellulosilytica gen. nov., sp. nov. isolated from a methanogenic reactor of cattle waste.</title>
        <authorList>
            <person name="Uek A."/>
            <person name="Ohtaki Y."/>
            <person name="Kaku N."/>
            <person name="Ueki K."/>
        </authorList>
    </citation>
    <scope>NUCLEOTIDE SEQUENCE [LARGE SCALE GENOMIC DNA]</scope>
    <source>
        <strain evidence="1 2">SN021</strain>
    </source>
</reference>
<dbReference type="AlphaFoldDB" id="A0A6S6QXG5"/>
<dbReference type="RefSeq" id="WP_184095723.1">
    <property type="nucleotide sequence ID" value="NZ_AP023367.1"/>
</dbReference>
<protein>
    <submittedName>
        <fullName evidence="1">Uncharacterized protein</fullName>
    </submittedName>
</protein>
<name>A0A6S6QXG5_9FIRM</name>
<evidence type="ECO:0000313" key="1">
    <source>
        <dbReference type="EMBL" id="BCJ92587.1"/>
    </source>
</evidence>
<dbReference type="EMBL" id="AP023367">
    <property type="protein sequence ID" value="BCJ92587.1"/>
    <property type="molecule type" value="Genomic_DNA"/>
</dbReference>